<protein>
    <submittedName>
        <fullName evidence="1">Uncharacterized protein</fullName>
    </submittedName>
</protein>
<dbReference type="RefSeq" id="WP_120382519.1">
    <property type="nucleotide sequence ID" value="NZ_RAXT01000001.1"/>
</dbReference>
<dbReference type="EMBL" id="RAXT01000001">
    <property type="protein sequence ID" value="RKG41026.1"/>
    <property type="molecule type" value="Genomic_DNA"/>
</dbReference>
<keyword evidence="2" id="KW-1185">Reference proteome</keyword>
<sequence length="104" mass="11613">MTSVNALTFNQISKAIANTSYIRAEINFDSILEQQLVNAMVTQENNKQELTYNVILENADLTAQLSDTKATHSLLQEEATKFAQIVAFHQDKDKYAMSLLNGST</sequence>
<proteinExistence type="predicted"/>
<evidence type="ECO:0000313" key="2">
    <source>
        <dbReference type="Proteomes" id="UP000280405"/>
    </source>
</evidence>
<evidence type="ECO:0000313" key="1">
    <source>
        <dbReference type="EMBL" id="RKG41026.1"/>
    </source>
</evidence>
<comment type="caution">
    <text evidence="1">The sequence shown here is derived from an EMBL/GenBank/DDBJ whole genome shotgun (WGS) entry which is preliminary data.</text>
</comment>
<dbReference type="Proteomes" id="UP000280405">
    <property type="component" value="Unassembled WGS sequence"/>
</dbReference>
<accession>A0A3A8F5K5</accession>
<gene>
    <name evidence="1" type="ORF">D7V20_01145</name>
</gene>
<organism evidence="1 2">
    <name type="scientific">Acinetobacter rongchengensis</name>
    <dbReference type="NCBI Taxonomy" id="2419601"/>
    <lineage>
        <taxon>Bacteria</taxon>
        <taxon>Pseudomonadati</taxon>
        <taxon>Pseudomonadota</taxon>
        <taxon>Gammaproteobacteria</taxon>
        <taxon>Moraxellales</taxon>
        <taxon>Moraxellaceae</taxon>
        <taxon>Acinetobacter</taxon>
    </lineage>
</organism>
<dbReference type="OrthoDB" id="6693886at2"/>
<dbReference type="AlphaFoldDB" id="A0A3A8F5K5"/>
<name>A0A3A8F5K5_9GAMM</name>
<reference evidence="1 2" key="1">
    <citation type="submission" date="2018-09" db="EMBL/GenBank/DDBJ databases">
        <title>The draft genome of Acinetobacter spp. strains.</title>
        <authorList>
            <person name="Qin J."/>
            <person name="Feng Y."/>
            <person name="Zong Z."/>
        </authorList>
    </citation>
    <scope>NUCLEOTIDE SEQUENCE [LARGE SCALE GENOMIC DNA]</scope>
    <source>
        <strain evidence="1 2">WCHAc060115</strain>
    </source>
</reference>